<dbReference type="RefSeq" id="WP_096430946.1">
    <property type="nucleotide sequence ID" value="NZ_NTJD01000002.1"/>
</dbReference>
<dbReference type="OrthoDB" id="9809813at2"/>
<dbReference type="PANTHER" id="PTHR30336">
    <property type="entry name" value="INNER MEMBRANE PROTEIN, PROBABLE PERMEASE"/>
    <property type="match status" value="1"/>
</dbReference>
<gene>
    <name evidence="2" type="ORF">CLN94_02865</name>
</gene>
<sequence length="157" mass="16838">MTTALILGAAVWPGGQPSPALRRRSEQAARAFHAGRADRIICCGGVGRHGPSEAEVMRDLLVAAGVPEGAILLETRSSTTWENIAEARALCPELQEVLLVSDGYHLPRARLIARAQGLVARGEAASTEGLSPRQKRRAVLREAAAFLKTGWQILRRG</sequence>
<evidence type="ECO:0000313" key="2">
    <source>
        <dbReference type="EMBL" id="PCD77467.1"/>
    </source>
</evidence>
<dbReference type="EMBL" id="NTJD01000002">
    <property type="protein sequence ID" value="PCD77467.1"/>
    <property type="molecule type" value="Genomic_DNA"/>
</dbReference>
<dbReference type="Proteomes" id="UP000243507">
    <property type="component" value="Unassembled WGS sequence"/>
</dbReference>
<proteinExistence type="predicted"/>
<evidence type="ECO:0000259" key="1">
    <source>
        <dbReference type="Pfam" id="PF02698"/>
    </source>
</evidence>
<dbReference type="AlphaFoldDB" id="A0A2A4CSK9"/>
<protein>
    <recommendedName>
        <fullName evidence="1">DUF218 domain-containing protein</fullName>
    </recommendedName>
</protein>
<evidence type="ECO:0000313" key="3">
    <source>
        <dbReference type="Proteomes" id="UP000243507"/>
    </source>
</evidence>
<comment type="caution">
    <text evidence="2">The sequence shown here is derived from an EMBL/GenBank/DDBJ whole genome shotgun (WGS) entry which is preliminary data.</text>
</comment>
<dbReference type="CDD" id="cd06259">
    <property type="entry name" value="YdcF-like"/>
    <property type="match status" value="1"/>
</dbReference>
<organism evidence="2 3">
    <name type="scientific">Pseudothioclava arenosa</name>
    <dbReference type="NCBI Taxonomy" id="1795308"/>
    <lineage>
        <taxon>Bacteria</taxon>
        <taxon>Pseudomonadati</taxon>
        <taxon>Pseudomonadota</taxon>
        <taxon>Alphaproteobacteria</taxon>
        <taxon>Rhodobacterales</taxon>
        <taxon>Paracoccaceae</taxon>
        <taxon>Pseudothioclava</taxon>
    </lineage>
</organism>
<dbReference type="GO" id="GO:0005886">
    <property type="term" value="C:plasma membrane"/>
    <property type="evidence" value="ECO:0007669"/>
    <property type="project" value="TreeGrafter"/>
</dbReference>
<name>A0A2A4CSK9_9RHOB</name>
<dbReference type="PANTHER" id="PTHR30336:SF20">
    <property type="entry name" value="DUF218 DOMAIN-CONTAINING PROTEIN"/>
    <property type="match status" value="1"/>
</dbReference>
<dbReference type="Pfam" id="PF02698">
    <property type="entry name" value="DUF218"/>
    <property type="match status" value="1"/>
</dbReference>
<dbReference type="InterPro" id="IPR014729">
    <property type="entry name" value="Rossmann-like_a/b/a_fold"/>
</dbReference>
<keyword evidence="3" id="KW-1185">Reference proteome</keyword>
<dbReference type="InterPro" id="IPR051599">
    <property type="entry name" value="Cell_Envelope_Assoc"/>
</dbReference>
<feature type="domain" description="DUF218" evidence="1">
    <location>
        <begin position="4"/>
        <end position="143"/>
    </location>
</feature>
<dbReference type="Gene3D" id="3.40.50.620">
    <property type="entry name" value="HUPs"/>
    <property type="match status" value="1"/>
</dbReference>
<accession>A0A2A4CSK9</accession>
<dbReference type="InterPro" id="IPR003848">
    <property type="entry name" value="DUF218"/>
</dbReference>
<reference evidence="2 3" key="1">
    <citation type="submission" date="2017-09" db="EMBL/GenBank/DDBJ databases">
        <title>A multilocus sequence analysis scheme for characterization of bacteria in the genus Thioclava.</title>
        <authorList>
            <person name="Liu Y."/>
            <person name="Shao Z."/>
        </authorList>
    </citation>
    <scope>NUCLEOTIDE SEQUENCE [LARGE SCALE GENOMIC DNA]</scope>
    <source>
        <strain evidence="2 3">CAU 1312</strain>
    </source>
</reference>